<evidence type="ECO:0000313" key="4">
    <source>
        <dbReference type="Proteomes" id="UP001152797"/>
    </source>
</evidence>
<organism evidence="2">
    <name type="scientific">Cladocopium goreaui</name>
    <dbReference type="NCBI Taxonomy" id="2562237"/>
    <lineage>
        <taxon>Eukaryota</taxon>
        <taxon>Sar</taxon>
        <taxon>Alveolata</taxon>
        <taxon>Dinophyceae</taxon>
        <taxon>Suessiales</taxon>
        <taxon>Symbiodiniaceae</taxon>
        <taxon>Cladocopium</taxon>
    </lineage>
</organism>
<reference evidence="3 4" key="2">
    <citation type="submission" date="2024-05" db="EMBL/GenBank/DDBJ databases">
        <authorList>
            <person name="Chen Y."/>
            <person name="Shah S."/>
            <person name="Dougan E. K."/>
            <person name="Thang M."/>
            <person name="Chan C."/>
        </authorList>
    </citation>
    <scope>NUCLEOTIDE SEQUENCE [LARGE SCALE GENOMIC DNA]</scope>
</reference>
<dbReference type="AlphaFoldDB" id="A0A9P1BM79"/>
<dbReference type="EMBL" id="CAMXCT030000191">
    <property type="protein sequence ID" value="CAL4762562.1"/>
    <property type="molecule type" value="Genomic_DNA"/>
</dbReference>
<gene>
    <name evidence="2" type="ORF">C1SCF055_LOCUS3595</name>
</gene>
<dbReference type="EMBL" id="CAMXCT020000191">
    <property type="protein sequence ID" value="CAL1128625.1"/>
    <property type="molecule type" value="Genomic_DNA"/>
</dbReference>
<dbReference type="EMBL" id="CAMXCT010000191">
    <property type="protein sequence ID" value="CAI3975250.1"/>
    <property type="molecule type" value="Genomic_DNA"/>
</dbReference>
<dbReference type="Proteomes" id="UP001152797">
    <property type="component" value="Unassembled WGS sequence"/>
</dbReference>
<evidence type="ECO:0000313" key="3">
    <source>
        <dbReference type="EMBL" id="CAL4762562.1"/>
    </source>
</evidence>
<evidence type="ECO:0000313" key="2">
    <source>
        <dbReference type="EMBL" id="CAI3975250.1"/>
    </source>
</evidence>
<name>A0A9P1BM79_9DINO</name>
<feature type="compositionally biased region" description="Low complexity" evidence="1">
    <location>
        <begin position="26"/>
        <end position="45"/>
    </location>
</feature>
<evidence type="ECO:0000256" key="1">
    <source>
        <dbReference type="SAM" id="MobiDB-lite"/>
    </source>
</evidence>
<proteinExistence type="predicted"/>
<feature type="region of interest" description="Disordered" evidence="1">
    <location>
        <begin position="21"/>
        <end position="57"/>
    </location>
</feature>
<keyword evidence="4" id="KW-1185">Reference proteome</keyword>
<accession>A0A9P1BM79</accession>
<dbReference type="OrthoDB" id="10598800at2759"/>
<comment type="caution">
    <text evidence="2">The sequence shown here is derived from an EMBL/GenBank/DDBJ whole genome shotgun (WGS) entry which is preliminary data.</text>
</comment>
<sequence>MARQLSWLAEVSQFKKLVLECGSDPTSSSSRSASSARLAQTQASADPEDPPGAGFFGDSCSEVPGPLINGQFELPGEYRQRLEESEDAGVVVTTRSGANALVWLSHVPDQPQLLLVVSDTFRTHRVKPVRGWMETMDNGVVIGAFEVSDLNGQPLSSERTTQLETALMQAGERGSHGKARLHSVPHKCVAACKPLQARNGRSFDDAIPDADASTISAS</sequence>
<protein>
    <submittedName>
        <fullName evidence="2">Uncharacterized protein</fullName>
    </submittedName>
</protein>
<reference evidence="2" key="1">
    <citation type="submission" date="2022-10" db="EMBL/GenBank/DDBJ databases">
        <authorList>
            <person name="Chen Y."/>
            <person name="Dougan E. K."/>
            <person name="Chan C."/>
            <person name="Rhodes N."/>
            <person name="Thang M."/>
        </authorList>
    </citation>
    <scope>NUCLEOTIDE SEQUENCE</scope>
</reference>